<dbReference type="Proteomes" id="UP001341840">
    <property type="component" value="Unassembled WGS sequence"/>
</dbReference>
<name>A0ABU6YI60_9FABA</name>
<evidence type="ECO:0000313" key="1">
    <source>
        <dbReference type="EMBL" id="MED6208548.1"/>
    </source>
</evidence>
<organism evidence="1 2">
    <name type="scientific">Stylosanthes scabra</name>
    <dbReference type="NCBI Taxonomy" id="79078"/>
    <lineage>
        <taxon>Eukaryota</taxon>
        <taxon>Viridiplantae</taxon>
        <taxon>Streptophyta</taxon>
        <taxon>Embryophyta</taxon>
        <taxon>Tracheophyta</taxon>
        <taxon>Spermatophyta</taxon>
        <taxon>Magnoliopsida</taxon>
        <taxon>eudicotyledons</taxon>
        <taxon>Gunneridae</taxon>
        <taxon>Pentapetalae</taxon>
        <taxon>rosids</taxon>
        <taxon>fabids</taxon>
        <taxon>Fabales</taxon>
        <taxon>Fabaceae</taxon>
        <taxon>Papilionoideae</taxon>
        <taxon>50 kb inversion clade</taxon>
        <taxon>dalbergioids sensu lato</taxon>
        <taxon>Dalbergieae</taxon>
        <taxon>Pterocarpus clade</taxon>
        <taxon>Stylosanthes</taxon>
    </lineage>
</organism>
<comment type="caution">
    <text evidence="1">The sequence shown here is derived from an EMBL/GenBank/DDBJ whole genome shotgun (WGS) entry which is preliminary data.</text>
</comment>
<reference evidence="1 2" key="1">
    <citation type="journal article" date="2023" name="Plants (Basel)">
        <title>Bridging the Gap: Combining Genomics and Transcriptomics Approaches to Understand Stylosanthes scabra, an Orphan Legume from the Brazilian Caatinga.</title>
        <authorList>
            <person name="Ferreira-Neto J.R.C."/>
            <person name="da Silva M.D."/>
            <person name="Binneck E."/>
            <person name="de Melo N.F."/>
            <person name="da Silva R.H."/>
            <person name="de Melo A.L.T.M."/>
            <person name="Pandolfi V."/>
            <person name="Bustamante F.O."/>
            <person name="Brasileiro-Vidal A.C."/>
            <person name="Benko-Iseppon A.M."/>
        </authorList>
    </citation>
    <scope>NUCLEOTIDE SEQUENCE [LARGE SCALE GENOMIC DNA]</scope>
    <source>
        <tissue evidence="1">Leaves</tissue>
    </source>
</reference>
<accession>A0ABU6YI60</accession>
<dbReference type="EMBL" id="JASCZI010241942">
    <property type="protein sequence ID" value="MED6208548.1"/>
    <property type="molecule type" value="Genomic_DNA"/>
</dbReference>
<gene>
    <name evidence="1" type="ORF">PIB30_046193</name>
</gene>
<sequence>MRSRGGERAGARSALTPELTFDRAVVQVRRAATRALGIEKCMGKAKEGIGSKGFMKRSKK</sequence>
<protein>
    <submittedName>
        <fullName evidence="1">Uncharacterized protein</fullName>
    </submittedName>
</protein>
<evidence type="ECO:0000313" key="2">
    <source>
        <dbReference type="Proteomes" id="UP001341840"/>
    </source>
</evidence>
<proteinExistence type="predicted"/>
<keyword evidence="2" id="KW-1185">Reference proteome</keyword>